<reference evidence="1 2" key="1">
    <citation type="submission" date="2021-03" db="EMBL/GenBank/DDBJ databases">
        <title>Genomic Encyclopedia of Type Strains, Phase IV (KMG-IV): sequencing the most valuable type-strain genomes for metagenomic binning, comparative biology and taxonomic classification.</title>
        <authorList>
            <person name="Goeker M."/>
        </authorList>
    </citation>
    <scope>NUCLEOTIDE SEQUENCE [LARGE SCALE GENOMIC DNA]</scope>
    <source>
        <strain evidence="1 2">DSM 14349</strain>
    </source>
</reference>
<dbReference type="NCBIfam" id="NF040785">
    <property type="entry name" value="CD3324_fam"/>
    <property type="match status" value="1"/>
</dbReference>
<dbReference type="EMBL" id="JAGGKG010000004">
    <property type="protein sequence ID" value="MBP1904676.1"/>
    <property type="molecule type" value="Genomic_DNA"/>
</dbReference>
<dbReference type="InterPro" id="IPR049739">
    <property type="entry name" value="YraL-like"/>
</dbReference>
<dbReference type="Proteomes" id="UP001519272">
    <property type="component" value="Unassembled WGS sequence"/>
</dbReference>
<protein>
    <submittedName>
        <fullName evidence="1">Mor family transcriptional regulator</fullName>
    </submittedName>
</protein>
<gene>
    <name evidence="1" type="ORF">J2Z32_001299</name>
</gene>
<sequence length="87" mass="10034">MKYVKADEVLPTKLLVELQKYVPSGLLYIPTPKKDHKKWGEATGSRKIIANRNHQIKQRFKAGEGIEQLSSSFYLSVDSIKKIVYRK</sequence>
<evidence type="ECO:0000313" key="2">
    <source>
        <dbReference type="Proteomes" id="UP001519272"/>
    </source>
</evidence>
<dbReference type="SUPFAM" id="SSF46689">
    <property type="entry name" value="Homeodomain-like"/>
    <property type="match status" value="1"/>
</dbReference>
<accession>A0ABS4FQ29</accession>
<dbReference type="RefSeq" id="WP_210088343.1">
    <property type="nucleotide sequence ID" value="NZ_JAGGKG010000004.1"/>
</dbReference>
<evidence type="ECO:0000313" key="1">
    <source>
        <dbReference type="EMBL" id="MBP1904676.1"/>
    </source>
</evidence>
<proteinExistence type="predicted"/>
<comment type="caution">
    <text evidence="1">The sequence shown here is derived from an EMBL/GenBank/DDBJ whole genome shotgun (WGS) entry which is preliminary data.</text>
</comment>
<organism evidence="1 2">
    <name type="scientific">Paenibacillus turicensis</name>
    <dbReference type="NCBI Taxonomy" id="160487"/>
    <lineage>
        <taxon>Bacteria</taxon>
        <taxon>Bacillati</taxon>
        <taxon>Bacillota</taxon>
        <taxon>Bacilli</taxon>
        <taxon>Bacillales</taxon>
        <taxon>Paenibacillaceae</taxon>
        <taxon>Paenibacillus</taxon>
    </lineage>
</organism>
<name>A0ABS4FQ29_9BACL</name>
<dbReference type="InterPro" id="IPR009057">
    <property type="entry name" value="Homeodomain-like_sf"/>
</dbReference>
<keyword evidence="2" id="KW-1185">Reference proteome</keyword>